<dbReference type="GO" id="GO:0015424">
    <property type="term" value="F:ABC-type amino acid transporter activity"/>
    <property type="evidence" value="ECO:0007669"/>
    <property type="project" value="InterPro"/>
</dbReference>
<evidence type="ECO:0000313" key="10">
    <source>
        <dbReference type="EMBL" id="KRK37152.1"/>
    </source>
</evidence>
<dbReference type="PATRIC" id="fig|1423722.3.peg.1522"/>
<dbReference type="Proteomes" id="UP000050909">
    <property type="component" value="Unassembled WGS sequence"/>
</dbReference>
<dbReference type="InterPro" id="IPR003439">
    <property type="entry name" value="ABC_transporter-like_ATP-bd"/>
</dbReference>
<evidence type="ECO:0000256" key="3">
    <source>
        <dbReference type="ARBA" id="ARBA00022448"/>
    </source>
</evidence>
<dbReference type="PIRSF" id="PIRSF039085">
    <property type="entry name" value="ABC_ATPase_HisP"/>
    <property type="match status" value="1"/>
</dbReference>
<accession>A0A0R1GT91</accession>
<comment type="similarity">
    <text evidence="2">Belongs to the ABC transporter superfamily.</text>
</comment>
<evidence type="ECO:0000256" key="7">
    <source>
        <dbReference type="ARBA" id="ARBA00022970"/>
    </source>
</evidence>
<dbReference type="PANTHER" id="PTHR43166:SF9">
    <property type="entry name" value="GLUTAMATE_ASPARTATE IMPORT ATP-BINDING PROTEIN GLTL"/>
    <property type="match status" value="1"/>
</dbReference>
<organism evidence="10 11">
    <name type="scientific">Amylolactobacillus amylotrophicus DSM 20534</name>
    <dbReference type="NCBI Taxonomy" id="1423722"/>
    <lineage>
        <taxon>Bacteria</taxon>
        <taxon>Bacillati</taxon>
        <taxon>Bacillota</taxon>
        <taxon>Bacilli</taxon>
        <taxon>Lactobacillales</taxon>
        <taxon>Lactobacillaceae</taxon>
        <taxon>Amylolactobacillus</taxon>
    </lineage>
</organism>
<dbReference type="InterPro" id="IPR017871">
    <property type="entry name" value="ABC_transporter-like_CS"/>
</dbReference>
<evidence type="ECO:0000256" key="5">
    <source>
        <dbReference type="ARBA" id="ARBA00022741"/>
    </source>
</evidence>
<proteinExistence type="inferred from homology"/>
<protein>
    <submittedName>
        <fullName evidence="10">Amino acid abc transporter, atp-binding protein</fullName>
    </submittedName>
</protein>
<evidence type="ECO:0000256" key="4">
    <source>
        <dbReference type="ARBA" id="ARBA00022475"/>
    </source>
</evidence>
<dbReference type="SUPFAM" id="SSF52540">
    <property type="entry name" value="P-loop containing nucleoside triphosphate hydrolases"/>
    <property type="match status" value="1"/>
</dbReference>
<dbReference type="GO" id="GO:0005886">
    <property type="term" value="C:plasma membrane"/>
    <property type="evidence" value="ECO:0007669"/>
    <property type="project" value="UniProtKB-SubCell"/>
</dbReference>
<dbReference type="GO" id="GO:0016887">
    <property type="term" value="F:ATP hydrolysis activity"/>
    <property type="evidence" value="ECO:0007669"/>
    <property type="project" value="InterPro"/>
</dbReference>
<dbReference type="GO" id="GO:0005524">
    <property type="term" value="F:ATP binding"/>
    <property type="evidence" value="ECO:0007669"/>
    <property type="project" value="UniProtKB-KW"/>
</dbReference>
<comment type="caution">
    <text evidence="10">The sequence shown here is derived from an EMBL/GenBank/DDBJ whole genome shotgun (WGS) entry which is preliminary data.</text>
</comment>
<dbReference type="EMBL" id="AZCV01000007">
    <property type="protein sequence ID" value="KRK37152.1"/>
    <property type="molecule type" value="Genomic_DNA"/>
</dbReference>
<evidence type="ECO:0000256" key="2">
    <source>
        <dbReference type="ARBA" id="ARBA00005417"/>
    </source>
</evidence>
<keyword evidence="7" id="KW-0029">Amino-acid transport</keyword>
<evidence type="ECO:0000256" key="8">
    <source>
        <dbReference type="ARBA" id="ARBA00023136"/>
    </source>
</evidence>
<dbReference type="InterPro" id="IPR027417">
    <property type="entry name" value="P-loop_NTPase"/>
</dbReference>
<sequence length="254" mass="28669">MHHDLYGRNSMLELKNINVSYQNHSVIEDLSIAFKEQETTAIVGPSGAGKSTLLRTLNLLNIPTSGVISFNGQELTFPKKYPKKFLNRFRQNFGMVFQNFNLFPHLTVLENVMEGPVHVQKRDRKTVEQEARKSLTKVGLAAKADSYPAQLSGGQQQRVAIARAMAMHPKFLFFDEPTSALDPELENEVLNVIGELASKQNSQIIVTHNLNFAREAADRIIFFEDGQVLFDGTPDEFFASDSPRIQQFTKKILK</sequence>
<dbReference type="AlphaFoldDB" id="A0A0R1GT91"/>
<dbReference type="PROSITE" id="PS00211">
    <property type="entry name" value="ABC_TRANSPORTER_1"/>
    <property type="match status" value="1"/>
</dbReference>
<dbReference type="PROSITE" id="PS50893">
    <property type="entry name" value="ABC_TRANSPORTER_2"/>
    <property type="match status" value="1"/>
</dbReference>
<keyword evidence="11" id="KW-1185">Reference proteome</keyword>
<evidence type="ECO:0000256" key="6">
    <source>
        <dbReference type="ARBA" id="ARBA00022840"/>
    </source>
</evidence>
<evidence type="ECO:0000259" key="9">
    <source>
        <dbReference type="PROSITE" id="PS50893"/>
    </source>
</evidence>
<keyword evidence="4" id="KW-1003">Cell membrane</keyword>
<feature type="domain" description="ABC transporter" evidence="9">
    <location>
        <begin position="12"/>
        <end position="250"/>
    </location>
</feature>
<gene>
    <name evidence="10" type="ORF">FC62_GL001497</name>
</gene>
<dbReference type="InterPro" id="IPR003593">
    <property type="entry name" value="AAA+_ATPase"/>
</dbReference>
<keyword evidence="8" id="KW-0472">Membrane</keyword>
<dbReference type="InterPro" id="IPR030679">
    <property type="entry name" value="ABC_ATPase_HisP-typ"/>
</dbReference>
<keyword evidence="6 10" id="KW-0067">ATP-binding</keyword>
<evidence type="ECO:0000256" key="1">
    <source>
        <dbReference type="ARBA" id="ARBA00004202"/>
    </source>
</evidence>
<name>A0A0R1GT91_9LACO</name>
<dbReference type="SMART" id="SM00382">
    <property type="entry name" value="AAA"/>
    <property type="match status" value="1"/>
</dbReference>
<reference evidence="10 11" key="1">
    <citation type="journal article" date="2015" name="Genome Announc.">
        <title>Expanding the biotechnology potential of lactobacilli through comparative genomics of 213 strains and associated genera.</title>
        <authorList>
            <person name="Sun Z."/>
            <person name="Harris H.M."/>
            <person name="McCann A."/>
            <person name="Guo C."/>
            <person name="Argimon S."/>
            <person name="Zhang W."/>
            <person name="Yang X."/>
            <person name="Jeffery I.B."/>
            <person name="Cooney J.C."/>
            <person name="Kagawa T.F."/>
            <person name="Liu W."/>
            <person name="Song Y."/>
            <person name="Salvetti E."/>
            <person name="Wrobel A."/>
            <person name="Rasinkangas P."/>
            <person name="Parkhill J."/>
            <person name="Rea M.C."/>
            <person name="O'Sullivan O."/>
            <person name="Ritari J."/>
            <person name="Douillard F.P."/>
            <person name="Paul Ross R."/>
            <person name="Yang R."/>
            <person name="Briner A.E."/>
            <person name="Felis G.E."/>
            <person name="de Vos W.M."/>
            <person name="Barrangou R."/>
            <person name="Klaenhammer T.R."/>
            <person name="Caufield P.W."/>
            <person name="Cui Y."/>
            <person name="Zhang H."/>
            <person name="O'Toole P.W."/>
        </authorList>
    </citation>
    <scope>NUCLEOTIDE SEQUENCE [LARGE SCALE GENOMIC DNA]</scope>
    <source>
        <strain evidence="10 11">DSM 20534</strain>
    </source>
</reference>
<dbReference type="Gene3D" id="3.40.50.300">
    <property type="entry name" value="P-loop containing nucleotide triphosphate hydrolases"/>
    <property type="match status" value="1"/>
</dbReference>
<keyword evidence="3" id="KW-0813">Transport</keyword>
<dbReference type="Pfam" id="PF00005">
    <property type="entry name" value="ABC_tran"/>
    <property type="match status" value="1"/>
</dbReference>
<evidence type="ECO:0000313" key="11">
    <source>
        <dbReference type="Proteomes" id="UP000050909"/>
    </source>
</evidence>
<comment type="subcellular location">
    <subcellularLocation>
        <location evidence="1">Cell membrane</location>
        <topology evidence="1">Peripheral membrane protein</topology>
    </subcellularLocation>
</comment>
<keyword evidence="5" id="KW-0547">Nucleotide-binding</keyword>
<dbReference type="PANTHER" id="PTHR43166">
    <property type="entry name" value="AMINO ACID IMPORT ATP-BINDING PROTEIN"/>
    <property type="match status" value="1"/>
</dbReference>
<dbReference type="InterPro" id="IPR050086">
    <property type="entry name" value="MetN_ABC_transporter-like"/>
</dbReference>